<evidence type="ECO:0000256" key="7">
    <source>
        <dbReference type="SAM" id="SignalP"/>
    </source>
</evidence>
<dbReference type="Gene3D" id="1.20.120.980">
    <property type="entry name" value="Serine carboxypeptidase S28, SKS domain"/>
    <property type="match status" value="1"/>
</dbReference>
<dbReference type="InterPro" id="IPR042269">
    <property type="entry name" value="Ser_carbopepase_S28_SKS"/>
</dbReference>
<keyword evidence="2" id="KW-0645">Protease</keyword>
<evidence type="ECO:0000256" key="1">
    <source>
        <dbReference type="ARBA" id="ARBA00011079"/>
    </source>
</evidence>
<feature type="signal peptide" evidence="7">
    <location>
        <begin position="1"/>
        <end position="18"/>
    </location>
</feature>
<evidence type="ECO:0000256" key="6">
    <source>
        <dbReference type="ARBA" id="ARBA00023180"/>
    </source>
</evidence>
<gene>
    <name evidence="8" type="ORF">AB6A40_001410</name>
</gene>
<comment type="similarity">
    <text evidence="1">Belongs to the peptidase S28 family.</text>
</comment>
<dbReference type="Proteomes" id="UP001608902">
    <property type="component" value="Unassembled WGS sequence"/>
</dbReference>
<comment type="caution">
    <text evidence="8">The sequence shown here is derived from an EMBL/GenBank/DDBJ whole genome shotgun (WGS) entry which is preliminary data.</text>
</comment>
<evidence type="ECO:0000313" key="8">
    <source>
        <dbReference type="EMBL" id="MFH4974701.1"/>
    </source>
</evidence>
<reference evidence="8 9" key="1">
    <citation type="submission" date="2024-08" db="EMBL/GenBank/DDBJ databases">
        <title>Gnathostoma spinigerum genome.</title>
        <authorList>
            <person name="Gonzalez-Bertolin B."/>
            <person name="Monzon S."/>
            <person name="Zaballos A."/>
            <person name="Jimenez P."/>
            <person name="Dekumyoy P."/>
            <person name="Varona S."/>
            <person name="Cuesta I."/>
            <person name="Sumanam S."/>
            <person name="Adisakwattana P."/>
            <person name="Gasser R.B."/>
            <person name="Hernandez-Gonzalez A."/>
            <person name="Young N.D."/>
            <person name="Perteguer M.J."/>
        </authorList>
    </citation>
    <scope>NUCLEOTIDE SEQUENCE [LARGE SCALE GENOMIC DNA]</scope>
    <source>
        <strain evidence="8">AL3</strain>
        <tissue evidence="8">Liver</tissue>
    </source>
</reference>
<dbReference type="Pfam" id="PF05577">
    <property type="entry name" value="Peptidase_S28"/>
    <property type="match status" value="1"/>
</dbReference>
<evidence type="ECO:0000256" key="3">
    <source>
        <dbReference type="ARBA" id="ARBA00022729"/>
    </source>
</evidence>
<organism evidence="8 9">
    <name type="scientific">Gnathostoma spinigerum</name>
    <dbReference type="NCBI Taxonomy" id="75299"/>
    <lineage>
        <taxon>Eukaryota</taxon>
        <taxon>Metazoa</taxon>
        <taxon>Ecdysozoa</taxon>
        <taxon>Nematoda</taxon>
        <taxon>Chromadorea</taxon>
        <taxon>Rhabditida</taxon>
        <taxon>Spirurina</taxon>
        <taxon>Gnathostomatomorpha</taxon>
        <taxon>Gnathostomatoidea</taxon>
        <taxon>Gnathostomatidae</taxon>
        <taxon>Gnathostoma</taxon>
    </lineage>
</organism>
<keyword evidence="5" id="KW-0720">Serine protease</keyword>
<dbReference type="GO" id="GO:0008236">
    <property type="term" value="F:serine-type peptidase activity"/>
    <property type="evidence" value="ECO:0007669"/>
    <property type="project" value="UniProtKB-KW"/>
</dbReference>
<dbReference type="PANTHER" id="PTHR11010">
    <property type="entry name" value="PROTEASE S28 PRO-X CARBOXYPEPTIDASE-RELATED"/>
    <property type="match status" value="1"/>
</dbReference>
<dbReference type="FunFam" id="1.20.120.980:FF:000007">
    <property type="entry name" value="Predicted protein"/>
    <property type="match status" value="1"/>
</dbReference>
<dbReference type="PANTHER" id="PTHR11010:SF38">
    <property type="entry name" value="LYSOSOMAL PRO-X CARBOXYPEPTIDASE"/>
    <property type="match status" value="1"/>
</dbReference>
<dbReference type="InterPro" id="IPR008758">
    <property type="entry name" value="Peptidase_S28"/>
</dbReference>
<proteinExistence type="inferred from homology"/>
<protein>
    <submittedName>
        <fullName evidence="8">Uncharacterized protein</fullName>
    </submittedName>
</protein>
<evidence type="ECO:0000256" key="2">
    <source>
        <dbReference type="ARBA" id="ARBA00022670"/>
    </source>
</evidence>
<dbReference type="SUPFAM" id="SSF53474">
    <property type="entry name" value="alpha/beta-Hydrolases"/>
    <property type="match status" value="1"/>
</dbReference>
<keyword evidence="3 7" id="KW-0732">Signal</keyword>
<evidence type="ECO:0000313" key="9">
    <source>
        <dbReference type="Proteomes" id="UP001608902"/>
    </source>
</evidence>
<dbReference type="EMBL" id="JBGFUD010000522">
    <property type="protein sequence ID" value="MFH4974701.1"/>
    <property type="molecule type" value="Genomic_DNA"/>
</dbReference>
<name>A0ABD6E6C2_9BILA</name>
<feature type="chain" id="PRO_5044832846" evidence="7">
    <location>
        <begin position="19"/>
        <end position="507"/>
    </location>
</feature>
<dbReference type="InterPro" id="IPR029058">
    <property type="entry name" value="AB_hydrolase_fold"/>
</dbReference>
<accession>A0ABD6E6C2</accession>
<dbReference type="Gene3D" id="3.40.50.1820">
    <property type="entry name" value="alpha/beta hydrolase"/>
    <property type="match status" value="1"/>
</dbReference>
<keyword evidence="4" id="KW-0378">Hydrolase</keyword>
<evidence type="ECO:0000256" key="4">
    <source>
        <dbReference type="ARBA" id="ARBA00022801"/>
    </source>
</evidence>
<dbReference type="AlphaFoldDB" id="A0ABD6E6C2"/>
<keyword evidence="9" id="KW-1185">Reference proteome</keyword>
<dbReference type="GO" id="GO:0006508">
    <property type="term" value="P:proteolysis"/>
    <property type="evidence" value="ECO:0007669"/>
    <property type="project" value="UniProtKB-KW"/>
</dbReference>
<keyword evidence="6" id="KW-0325">Glycoprotein</keyword>
<sequence length="507" mass="58680">MSWFHIFTITCVVLNVNGRLPYIVDPVALYSTANESPYKWETKYFDVVLDHCSYINTKTFKLRYLINTDHFKRDAPIFFYAGNEGPITHFAENCGFLFDLAPKYNAAVVFAEHRYYGETMPYGEQSFDSIEKLGYLSAEQAIADFADLIVHFREKRLITENDAKNSPVILFGGSYGGMLAAWMRIKYPHLVQGAIASSAPVFWFLGTKTPEDIYDVLVTKSFVNFGGCVKENVYNGFQAIDRLAETERGRRQLNEMFKLAPNSVLRKKDDSIHLKWFIRGAFETMAMINYPYETGLMGKQPGYPVKVACEFFNYKGEKSDIEKAETMYKMANLFYNYTGKEVTFETISERFPSRKFPDMGWPWQICTEMVMQLCSNGLPNDFFWKDCPFTTQKELEKCTDWFGYAGYKKELLRPYWILKEYGDHFPSASNIVFSNGDIDPWSGGAWSDKDEVVGSLVSIIIKDGAHHYELRGKNPKDTKSVIEAREKEEKYIKQWIDEYRKQKNPTK</sequence>
<evidence type="ECO:0000256" key="5">
    <source>
        <dbReference type="ARBA" id="ARBA00022825"/>
    </source>
</evidence>